<name>A0A379G9T7_9BACT</name>
<dbReference type="Proteomes" id="UP000254235">
    <property type="component" value="Unassembled WGS sequence"/>
</dbReference>
<gene>
    <name evidence="2" type="ORF">NCTC13043_02158</name>
</gene>
<proteinExistence type="predicted"/>
<organism evidence="2 3">
    <name type="scientific">Prevotella pallens</name>
    <dbReference type="NCBI Taxonomy" id="60133"/>
    <lineage>
        <taxon>Bacteria</taxon>
        <taxon>Pseudomonadati</taxon>
        <taxon>Bacteroidota</taxon>
        <taxon>Bacteroidia</taxon>
        <taxon>Bacteroidales</taxon>
        <taxon>Prevotellaceae</taxon>
        <taxon>Prevotella</taxon>
    </lineage>
</organism>
<evidence type="ECO:0000313" key="2">
    <source>
        <dbReference type="EMBL" id="SUC37662.1"/>
    </source>
</evidence>
<sequence length="161" mass="18447">MQLRGCDTMNCNINDGNMQRHLVGVHGYGMRYYNAILWVFVGTGTINRTLRLRSGRGDTWIIINKNNEIGNANIYQRTFRNIHLLRKCMATNTPQGVGADSSRPFYNPNQMVLMCRNDMNCNANNANMQRHFVEFRGHGHDKSAPTPTGWTWRNVGERGNK</sequence>
<dbReference type="EMBL" id="UGTP01000003">
    <property type="protein sequence ID" value="SUC37662.1"/>
    <property type="molecule type" value="Genomic_DNA"/>
</dbReference>
<dbReference type="GeneID" id="78571792"/>
<reference evidence="2 3" key="1">
    <citation type="submission" date="2018-06" db="EMBL/GenBank/DDBJ databases">
        <authorList>
            <consortium name="Pathogen Informatics"/>
            <person name="Doyle S."/>
        </authorList>
    </citation>
    <scope>NUCLEOTIDE SEQUENCE [LARGE SCALE GENOMIC DNA]</scope>
    <source>
        <strain evidence="2 3">NCTC13043</strain>
    </source>
</reference>
<evidence type="ECO:0000313" key="3">
    <source>
        <dbReference type="Proteomes" id="UP000254235"/>
    </source>
</evidence>
<protein>
    <submittedName>
        <fullName evidence="2">Uncharacterized protein</fullName>
    </submittedName>
</protein>
<dbReference type="RefSeq" id="WP_115084077.1">
    <property type="nucleotide sequence ID" value="NZ_UGTP01000003.1"/>
</dbReference>
<feature type="region of interest" description="Disordered" evidence="1">
    <location>
        <begin position="139"/>
        <end position="161"/>
    </location>
</feature>
<accession>A0A379G9T7</accession>
<dbReference type="AlphaFoldDB" id="A0A379G9T7"/>
<evidence type="ECO:0000256" key="1">
    <source>
        <dbReference type="SAM" id="MobiDB-lite"/>
    </source>
</evidence>